<name>A0AAE1HGK8_9NEOP</name>
<accession>A0AAE1HGK8</accession>
<feature type="non-terminal residue" evidence="13">
    <location>
        <position position="149"/>
    </location>
</feature>
<evidence type="ECO:0000256" key="1">
    <source>
        <dbReference type="ARBA" id="ARBA00004141"/>
    </source>
</evidence>
<dbReference type="PANTHER" id="PTHR11351">
    <property type="entry name" value="ACYL-COA DESATURASE"/>
    <property type="match status" value="1"/>
</dbReference>
<evidence type="ECO:0000256" key="7">
    <source>
        <dbReference type="ARBA" id="ARBA00023002"/>
    </source>
</evidence>
<dbReference type="PANTHER" id="PTHR11351:SF31">
    <property type="entry name" value="DESATURASE 1, ISOFORM A-RELATED"/>
    <property type="match status" value="1"/>
</dbReference>
<keyword evidence="9 12" id="KW-0472">Membrane</keyword>
<evidence type="ECO:0000256" key="9">
    <source>
        <dbReference type="ARBA" id="ARBA00023136"/>
    </source>
</evidence>
<comment type="subcellular location">
    <subcellularLocation>
        <location evidence="1">Membrane</location>
        <topology evidence="1">Multi-pass membrane protein</topology>
    </subcellularLocation>
</comment>
<organism evidence="13 14">
    <name type="scientific">Frankliniella fusca</name>
    <dbReference type="NCBI Taxonomy" id="407009"/>
    <lineage>
        <taxon>Eukaryota</taxon>
        <taxon>Metazoa</taxon>
        <taxon>Ecdysozoa</taxon>
        <taxon>Arthropoda</taxon>
        <taxon>Hexapoda</taxon>
        <taxon>Insecta</taxon>
        <taxon>Pterygota</taxon>
        <taxon>Neoptera</taxon>
        <taxon>Paraneoptera</taxon>
        <taxon>Thysanoptera</taxon>
        <taxon>Terebrantia</taxon>
        <taxon>Thripoidea</taxon>
        <taxon>Thripidae</taxon>
        <taxon>Frankliniella</taxon>
    </lineage>
</organism>
<comment type="cofactor">
    <cofactor evidence="11">
        <name>Fe(2+)</name>
        <dbReference type="ChEBI" id="CHEBI:29033"/>
    </cofactor>
</comment>
<keyword evidence="8" id="KW-0443">Lipid metabolism</keyword>
<keyword evidence="6 12" id="KW-1133">Transmembrane helix</keyword>
<keyword evidence="4 11" id="KW-0812">Transmembrane</keyword>
<dbReference type="GO" id="GO:0004768">
    <property type="term" value="F:stearoyl-CoA 9-desaturase activity"/>
    <property type="evidence" value="ECO:0007669"/>
    <property type="project" value="TreeGrafter"/>
</dbReference>
<evidence type="ECO:0000256" key="10">
    <source>
        <dbReference type="ARBA" id="ARBA00023160"/>
    </source>
</evidence>
<dbReference type="GO" id="GO:0005506">
    <property type="term" value="F:iron ion binding"/>
    <property type="evidence" value="ECO:0007669"/>
    <property type="project" value="TreeGrafter"/>
</dbReference>
<evidence type="ECO:0000313" key="14">
    <source>
        <dbReference type="Proteomes" id="UP001219518"/>
    </source>
</evidence>
<keyword evidence="5" id="KW-0276">Fatty acid metabolism</keyword>
<comment type="domain">
    <text evidence="11">The histidine box domains are involved in binding the catalytic metal ions.</text>
</comment>
<evidence type="ECO:0000256" key="8">
    <source>
        <dbReference type="ARBA" id="ARBA00023098"/>
    </source>
</evidence>
<dbReference type="GO" id="GO:0005789">
    <property type="term" value="C:endoplasmic reticulum membrane"/>
    <property type="evidence" value="ECO:0007669"/>
    <property type="project" value="TreeGrafter"/>
</dbReference>
<evidence type="ECO:0000256" key="11">
    <source>
        <dbReference type="RuleBase" id="RU000581"/>
    </source>
</evidence>
<evidence type="ECO:0000256" key="6">
    <source>
        <dbReference type="ARBA" id="ARBA00022989"/>
    </source>
</evidence>
<dbReference type="Proteomes" id="UP001219518">
    <property type="component" value="Unassembled WGS sequence"/>
</dbReference>
<evidence type="ECO:0000256" key="3">
    <source>
        <dbReference type="ARBA" id="ARBA00022516"/>
    </source>
</evidence>
<keyword evidence="7 11" id="KW-0560">Oxidoreductase</keyword>
<dbReference type="EMBL" id="JAHWGI010001022">
    <property type="protein sequence ID" value="KAK3920753.1"/>
    <property type="molecule type" value="Genomic_DNA"/>
</dbReference>
<dbReference type="GO" id="GO:0006636">
    <property type="term" value="P:unsaturated fatty acid biosynthetic process"/>
    <property type="evidence" value="ECO:0007669"/>
    <property type="project" value="TreeGrafter"/>
</dbReference>
<evidence type="ECO:0000256" key="12">
    <source>
        <dbReference type="SAM" id="Phobius"/>
    </source>
</evidence>
<sequence length="149" mass="17213">YHWPLVLIFSFVLPVTIPVYGWNVAWTVSWLANIVRIVLLLNITLLGNSLLHAFGYKPYDKRNTATDHWLSSYIVLGEGWHNYHHTFPSDYKSDEHPYFFNFTTSVIDCFAKLGWAYDLKTTRKDVVLSVAMRQGDGSRAVTKYTPKVP</sequence>
<dbReference type="InterPro" id="IPR015876">
    <property type="entry name" value="Acyl-CoA_DS"/>
</dbReference>
<keyword evidence="14" id="KW-1185">Reference proteome</keyword>
<gene>
    <name evidence="13" type="ORF">KUF71_009990</name>
</gene>
<reference evidence="13" key="1">
    <citation type="submission" date="2021-07" db="EMBL/GenBank/DDBJ databases">
        <authorList>
            <person name="Catto M.A."/>
            <person name="Jacobson A."/>
            <person name="Kennedy G."/>
            <person name="Labadie P."/>
            <person name="Hunt B.G."/>
            <person name="Srinivasan R."/>
        </authorList>
    </citation>
    <scope>NUCLEOTIDE SEQUENCE</scope>
    <source>
        <strain evidence="13">PL_HMW_Pooled</strain>
        <tissue evidence="13">Head</tissue>
    </source>
</reference>
<keyword evidence="10 11" id="KW-0275">Fatty acid biosynthesis</keyword>
<reference evidence="13" key="2">
    <citation type="journal article" date="2023" name="BMC Genomics">
        <title>Pest status, molecular evolution, and epigenetic factors derived from the genome assembly of Frankliniella fusca, a thysanopteran phytovirus vector.</title>
        <authorList>
            <person name="Catto M.A."/>
            <person name="Labadie P.E."/>
            <person name="Jacobson A.L."/>
            <person name="Kennedy G.G."/>
            <person name="Srinivasan R."/>
            <person name="Hunt B.G."/>
        </authorList>
    </citation>
    <scope>NUCLEOTIDE SEQUENCE</scope>
    <source>
        <strain evidence="13">PL_HMW_Pooled</strain>
    </source>
</reference>
<comment type="similarity">
    <text evidence="2 11">Belongs to the fatty acid desaturase type 1 family.</text>
</comment>
<evidence type="ECO:0008006" key="15">
    <source>
        <dbReference type="Google" id="ProtNLM"/>
    </source>
</evidence>
<evidence type="ECO:0000256" key="5">
    <source>
        <dbReference type="ARBA" id="ARBA00022832"/>
    </source>
</evidence>
<dbReference type="PRINTS" id="PR00075">
    <property type="entry name" value="FACDDSATRASE"/>
</dbReference>
<evidence type="ECO:0000313" key="13">
    <source>
        <dbReference type="EMBL" id="KAK3920753.1"/>
    </source>
</evidence>
<evidence type="ECO:0000256" key="4">
    <source>
        <dbReference type="ARBA" id="ARBA00022692"/>
    </source>
</evidence>
<keyword evidence="3 11" id="KW-0444">Lipid biosynthesis</keyword>
<protein>
    <recommendedName>
        <fullName evidence="15">Acyl-CoA Delta(11) desaturase-like</fullName>
    </recommendedName>
</protein>
<proteinExistence type="inferred from homology"/>
<dbReference type="AlphaFoldDB" id="A0AAE1HGK8"/>
<comment type="caution">
    <text evidence="13">The sequence shown here is derived from an EMBL/GenBank/DDBJ whole genome shotgun (WGS) entry which is preliminary data.</text>
</comment>
<feature type="transmembrane region" description="Helical" evidence="12">
    <location>
        <begin position="31"/>
        <end position="54"/>
    </location>
</feature>
<evidence type="ECO:0000256" key="2">
    <source>
        <dbReference type="ARBA" id="ARBA00009295"/>
    </source>
</evidence>
<dbReference type="CDD" id="cd03505">
    <property type="entry name" value="Delta9-FADS-like"/>
    <property type="match status" value="1"/>
</dbReference>